<evidence type="ECO:0000256" key="1">
    <source>
        <dbReference type="SAM" id="MobiDB-lite"/>
    </source>
</evidence>
<gene>
    <name evidence="3" type="ORF">F5X68DRAFT_220863</name>
</gene>
<dbReference type="EMBL" id="JAGSXJ010000005">
    <property type="protein sequence ID" value="KAH6691441.1"/>
    <property type="molecule type" value="Genomic_DNA"/>
</dbReference>
<feature type="region of interest" description="Disordered" evidence="1">
    <location>
        <begin position="485"/>
        <end position="523"/>
    </location>
</feature>
<dbReference type="OrthoDB" id="4802432at2759"/>
<feature type="compositionally biased region" description="Low complexity" evidence="1">
    <location>
        <begin position="552"/>
        <end position="568"/>
    </location>
</feature>
<reference evidence="3" key="1">
    <citation type="journal article" date="2021" name="Nat. Commun.">
        <title>Genetic determinants of endophytism in the Arabidopsis root mycobiome.</title>
        <authorList>
            <person name="Mesny F."/>
            <person name="Miyauchi S."/>
            <person name="Thiergart T."/>
            <person name="Pickel B."/>
            <person name="Atanasova L."/>
            <person name="Karlsson M."/>
            <person name="Huettel B."/>
            <person name="Barry K.W."/>
            <person name="Haridas S."/>
            <person name="Chen C."/>
            <person name="Bauer D."/>
            <person name="Andreopoulos W."/>
            <person name="Pangilinan J."/>
            <person name="LaButti K."/>
            <person name="Riley R."/>
            <person name="Lipzen A."/>
            <person name="Clum A."/>
            <person name="Drula E."/>
            <person name="Henrissat B."/>
            <person name="Kohler A."/>
            <person name="Grigoriev I.V."/>
            <person name="Martin F.M."/>
            <person name="Hacquard S."/>
        </authorList>
    </citation>
    <scope>NUCLEOTIDE SEQUENCE</scope>
    <source>
        <strain evidence="3">MPI-SDFR-AT-0117</strain>
    </source>
</reference>
<dbReference type="Proteomes" id="UP000770015">
    <property type="component" value="Unassembled WGS sequence"/>
</dbReference>
<proteinExistence type="predicted"/>
<organism evidence="3 4">
    <name type="scientific">Plectosphaerella plurivora</name>
    <dbReference type="NCBI Taxonomy" id="936078"/>
    <lineage>
        <taxon>Eukaryota</taxon>
        <taxon>Fungi</taxon>
        <taxon>Dikarya</taxon>
        <taxon>Ascomycota</taxon>
        <taxon>Pezizomycotina</taxon>
        <taxon>Sordariomycetes</taxon>
        <taxon>Hypocreomycetidae</taxon>
        <taxon>Glomerellales</taxon>
        <taxon>Plectosphaerellaceae</taxon>
        <taxon>Plectosphaerella</taxon>
    </lineage>
</organism>
<dbReference type="InterPro" id="IPR046676">
    <property type="entry name" value="DUF6546"/>
</dbReference>
<evidence type="ECO:0000259" key="2">
    <source>
        <dbReference type="Pfam" id="PF20183"/>
    </source>
</evidence>
<evidence type="ECO:0000313" key="4">
    <source>
        <dbReference type="Proteomes" id="UP000770015"/>
    </source>
</evidence>
<sequence length="568" mass="64181">MAITWSSLPLYARNEILKLLPALDWKCSQLTTVCREWQSVLEPLNLANITLTAPRLAEPFTQAILSRASLRKHIRYIWFRIELKQYDCDQYFDKEELCMDDVDNQFIVDAFQSLFTTLSTWEPSGTLALDISVYSPSDNKHWFKYLTFRPDTDGNNRLEMASPADDEAHGWAGGQQHLAPEERAIEHTFEEIMGEGPFDDEPPEMDWWRSLPSVPAVGVVLLRQQTRRRWKPVALANMLTRFPNMTELCWEPWKDGSMQLHTDTRTQTLIESFASTKLRKLTIFEHSNDWYTCRFFQGSPTRVLRPELSRKLAQASLKLDTLSASFMTDAGLFFAARQDSWTWEKLTSLALTSKILTEEAKASDISQMLQDAAAAALEMPKLQTMELWNGKKGEAILFRYQRAQAGQQAATITIRGSSVFALESATMQAWNMVSRRQSNVDVVVQTELLNQTIRCHADAVSHLGLLTEVARPVSLRQIVDENEYRASASTPANHRTGQRLLASKTQQQQQQQRKPILTLGSPSSAAQDSLLDALNSKNSLARHSSPTTLAHSTSCTCPTPCDSTSSTP</sequence>
<name>A0A9P8VIL5_9PEZI</name>
<accession>A0A9P8VIL5</accession>
<protein>
    <recommendedName>
        <fullName evidence="2">DUF6546 domain-containing protein</fullName>
    </recommendedName>
</protein>
<dbReference type="AlphaFoldDB" id="A0A9P8VIL5"/>
<evidence type="ECO:0000313" key="3">
    <source>
        <dbReference type="EMBL" id="KAH6691441.1"/>
    </source>
</evidence>
<keyword evidence="4" id="KW-1185">Reference proteome</keyword>
<comment type="caution">
    <text evidence="3">The sequence shown here is derived from an EMBL/GenBank/DDBJ whole genome shotgun (WGS) entry which is preliminary data.</text>
</comment>
<feature type="region of interest" description="Disordered" evidence="1">
    <location>
        <begin position="543"/>
        <end position="568"/>
    </location>
</feature>
<dbReference type="Pfam" id="PF20183">
    <property type="entry name" value="DUF6546"/>
    <property type="match status" value="1"/>
</dbReference>
<feature type="domain" description="DUF6546" evidence="2">
    <location>
        <begin position="275"/>
        <end position="470"/>
    </location>
</feature>